<keyword evidence="3" id="KW-1185">Reference proteome</keyword>
<organism evidence="2 3">
    <name type="scientific">Armillaria tabescens</name>
    <name type="common">Ringless honey mushroom</name>
    <name type="synonym">Agaricus tabescens</name>
    <dbReference type="NCBI Taxonomy" id="1929756"/>
    <lineage>
        <taxon>Eukaryota</taxon>
        <taxon>Fungi</taxon>
        <taxon>Dikarya</taxon>
        <taxon>Basidiomycota</taxon>
        <taxon>Agaricomycotina</taxon>
        <taxon>Agaricomycetes</taxon>
        <taxon>Agaricomycetidae</taxon>
        <taxon>Agaricales</taxon>
        <taxon>Marasmiineae</taxon>
        <taxon>Physalacriaceae</taxon>
        <taxon>Desarmillaria</taxon>
    </lineage>
</organism>
<gene>
    <name evidence="2" type="ORF">EV420DRAFT_1673514</name>
</gene>
<dbReference type="InterPro" id="IPR046824">
    <property type="entry name" value="Mss51-like_C"/>
</dbReference>
<evidence type="ECO:0000313" key="2">
    <source>
        <dbReference type="EMBL" id="KAK0436180.1"/>
    </source>
</evidence>
<evidence type="ECO:0000313" key="3">
    <source>
        <dbReference type="Proteomes" id="UP001175211"/>
    </source>
</evidence>
<proteinExistence type="predicted"/>
<dbReference type="EMBL" id="JAUEPS010000130">
    <property type="protein sequence ID" value="KAK0436180.1"/>
    <property type="molecule type" value="Genomic_DNA"/>
</dbReference>
<dbReference type="Pfam" id="PF20179">
    <property type="entry name" value="MSS51_C"/>
    <property type="match status" value="1"/>
</dbReference>
<dbReference type="AlphaFoldDB" id="A0AA39J4U7"/>
<evidence type="ECO:0000259" key="1">
    <source>
        <dbReference type="Pfam" id="PF20179"/>
    </source>
</evidence>
<accession>A0AA39J4U7</accession>
<reference evidence="2" key="1">
    <citation type="submission" date="2023-06" db="EMBL/GenBank/DDBJ databases">
        <authorList>
            <consortium name="Lawrence Berkeley National Laboratory"/>
            <person name="Ahrendt S."/>
            <person name="Sahu N."/>
            <person name="Indic B."/>
            <person name="Wong-Bajracharya J."/>
            <person name="Merenyi Z."/>
            <person name="Ke H.-M."/>
            <person name="Monk M."/>
            <person name="Kocsube S."/>
            <person name="Drula E."/>
            <person name="Lipzen A."/>
            <person name="Balint B."/>
            <person name="Henrissat B."/>
            <person name="Andreopoulos B."/>
            <person name="Martin F.M."/>
            <person name="Harder C.B."/>
            <person name="Rigling D."/>
            <person name="Ford K.L."/>
            <person name="Foster G.D."/>
            <person name="Pangilinan J."/>
            <person name="Papanicolaou A."/>
            <person name="Barry K."/>
            <person name="LaButti K."/>
            <person name="Viragh M."/>
            <person name="Koriabine M."/>
            <person name="Yan M."/>
            <person name="Riley R."/>
            <person name="Champramary S."/>
            <person name="Plett K.L."/>
            <person name="Tsai I.J."/>
            <person name="Slot J."/>
            <person name="Sipos G."/>
            <person name="Plett J."/>
            <person name="Nagy L.G."/>
            <person name="Grigoriev I.V."/>
        </authorList>
    </citation>
    <scope>NUCLEOTIDE SEQUENCE</scope>
    <source>
        <strain evidence="2">CCBAS 213</strain>
    </source>
</reference>
<dbReference type="RefSeq" id="XP_060322197.1">
    <property type="nucleotide sequence ID" value="XM_060479116.1"/>
</dbReference>
<dbReference type="Proteomes" id="UP001175211">
    <property type="component" value="Unassembled WGS sequence"/>
</dbReference>
<dbReference type="GeneID" id="85362664"/>
<name>A0AA39J4U7_ARMTA</name>
<protein>
    <recommendedName>
        <fullName evidence="1">Mitochondrial splicing suppressor 51-like C-terminal domain-containing protein</fullName>
    </recommendedName>
</protein>
<sequence length="177" mass="20071">MHWMMLEGDCKCAAQLSRLDWGELYVCKQRLIQHNAACVRPLKHTWNNAAMESSFALGTHHLCMWQKSSGLTGQAFEEILHGLPQVKTLKLILCGPQLLNLMKLWSSEVMVMDTCSDCRSKSHAHIHEHHHKLYHELGVQSALENSDLAVAFNSGLSKENAGTWPDMIKFLVKRKVP</sequence>
<feature type="domain" description="Mitochondrial splicing suppressor 51-like C-terminal" evidence="1">
    <location>
        <begin position="73"/>
        <end position="177"/>
    </location>
</feature>
<comment type="caution">
    <text evidence="2">The sequence shown here is derived from an EMBL/GenBank/DDBJ whole genome shotgun (WGS) entry which is preliminary data.</text>
</comment>